<accession>A0A4U6D2Y6</accession>
<dbReference type="PROSITE" id="PS51123">
    <property type="entry name" value="OMPA_2"/>
    <property type="match status" value="1"/>
</dbReference>
<dbReference type="EMBL" id="SZVO01000009">
    <property type="protein sequence ID" value="TKT90537.1"/>
    <property type="molecule type" value="Genomic_DNA"/>
</dbReference>
<comment type="caution">
    <text evidence="6">The sequence shown here is derived from an EMBL/GenBank/DDBJ whole genome shotgun (WGS) entry which is preliminary data.</text>
</comment>
<keyword evidence="3" id="KW-0998">Cell outer membrane</keyword>
<dbReference type="InterPro" id="IPR006664">
    <property type="entry name" value="OMP_bac"/>
</dbReference>
<dbReference type="OrthoDB" id="1490539at2"/>
<dbReference type="CDD" id="cd07185">
    <property type="entry name" value="OmpA_C-like"/>
    <property type="match status" value="1"/>
</dbReference>
<dbReference type="GO" id="GO:0009279">
    <property type="term" value="C:cell outer membrane"/>
    <property type="evidence" value="ECO:0007669"/>
    <property type="project" value="UniProtKB-SubCell"/>
</dbReference>
<keyword evidence="2 4" id="KW-0472">Membrane</keyword>
<dbReference type="AlphaFoldDB" id="A0A4U6D2Y6"/>
<feature type="domain" description="OmpA-like" evidence="5">
    <location>
        <begin position="416"/>
        <end position="531"/>
    </location>
</feature>
<comment type="subcellular location">
    <subcellularLocation>
        <location evidence="1">Cell outer membrane</location>
    </subcellularLocation>
</comment>
<evidence type="ECO:0000313" key="6">
    <source>
        <dbReference type="EMBL" id="TKT90537.1"/>
    </source>
</evidence>
<evidence type="ECO:0000256" key="1">
    <source>
        <dbReference type="ARBA" id="ARBA00004442"/>
    </source>
</evidence>
<dbReference type="InterPro" id="IPR006665">
    <property type="entry name" value="OmpA-like"/>
</dbReference>
<evidence type="ECO:0000256" key="4">
    <source>
        <dbReference type="PROSITE-ProRule" id="PRU00473"/>
    </source>
</evidence>
<reference evidence="6 7" key="1">
    <citation type="submission" date="2019-05" db="EMBL/GenBank/DDBJ databases">
        <title>Dyadobacter AR-3-8 sp. nov., isolated from arctic soil.</title>
        <authorList>
            <person name="Chaudhary D.K."/>
        </authorList>
    </citation>
    <scope>NUCLEOTIDE SEQUENCE [LARGE SCALE GENOMIC DNA]</scope>
    <source>
        <strain evidence="6 7">AR-3-8</strain>
    </source>
</reference>
<dbReference type="Proteomes" id="UP000304900">
    <property type="component" value="Unassembled WGS sequence"/>
</dbReference>
<dbReference type="Gene3D" id="3.30.1330.60">
    <property type="entry name" value="OmpA-like domain"/>
    <property type="match status" value="1"/>
</dbReference>
<dbReference type="InterPro" id="IPR036737">
    <property type="entry name" value="OmpA-like_sf"/>
</dbReference>
<dbReference type="InterPro" id="IPR050330">
    <property type="entry name" value="Bact_OuterMem_StrucFunc"/>
</dbReference>
<keyword evidence="7" id="KW-1185">Reference proteome</keyword>
<name>A0A4U6D2Y6_9BACT</name>
<dbReference type="PANTHER" id="PTHR30329:SF21">
    <property type="entry name" value="LIPOPROTEIN YIAD-RELATED"/>
    <property type="match status" value="1"/>
</dbReference>
<gene>
    <name evidence="6" type="ORF">FDK13_19605</name>
</gene>
<organism evidence="6 7">
    <name type="scientific">Dyadobacter frigoris</name>
    <dbReference type="NCBI Taxonomy" id="2576211"/>
    <lineage>
        <taxon>Bacteria</taxon>
        <taxon>Pseudomonadati</taxon>
        <taxon>Bacteroidota</taxon>
        <taxon>Cytophagia</taxon>
        <taxon>Cytophagales</taxon>
        <taxon>Spirosomataceae</taxon>
        <taxon>Dyadobacter</taxon>
    </lineage>
</organism>
<sequence length="531" mass="59078">MAEDILVISIIYTVYLKRILHLFSYPMLNQTIIRNLLTGFCSFYKLSIRVIKLLIMSAGFRYYGFVFLLCSINVAQAQTLRVCYIPDSRSTYQDHGYTFDGQYMAGSGASKLLNADNFGSNGIVKQEVVLVALKDIPISPATISKANCGAVFVGMFYNPQSPEVIKVSELNAIREWSLQKKENLAVICESHAAAWGYERMDSESKISTATADGEKTKIFDGPFGKVSRFVQGGHAIGWLKGGAPVILSKNEQGNTSVAYDKVTGDIILGDVDILTSLGGISPGKSINNDNDILFANIWAYAMDLTKKPLPKGKVKLSFQVFDKITFKKIVASVVITDKAIASTEIDTDSSGSATVLLTSNQVYRFQIRFAGYQDYFTEKYISDTTSGAFDFALTPKAPKVEKIEKPGQTEKTETIEKINKPLVLNHLFFEQSKFNILPASFGELDSLADRLKSEPNLKIELRGHTDKIGPADKNLILSFDRVKAVKQYLVSKGVDPIRIRTRGFGDTQRVYLGQDKELRMKNRRVEIVFVR</sequence>
<evidence type="ECO:0000256" key="3">
    <source>
        <dbReference type="ARBA" id="ARBA00023237"/>
    </source>
</evidence>
<evidence type="ECO:0000313" key="7">
    <source>
        <dbReference type="Proteomes" id="UP000304900"/>
    </source>
</evidence>
<proteinExistence type="predicted"/>
<dbReference type="PRINTS" id="PR01021">
    <property type="entry name" value="OMPADOMAIN"/>
</dbReference>
<evidence type="ECO:0000256" key="2">
    <source>
        <dbReference type="ARBA" id="ARBA00023136"/>
    </source>
</evidence>
<dbReference type="Pfam" id="PF00691">
    <property type="entry name" value="OmpA"/>
    <property type="match status" value="1"/>
</dbReference>
<dbReference type="PANTHER" id="PTHR30329">
    <property type="entry name" value="STATOR ELEMENT OF FLAGELLAR MOTOR COMPLEX"/>
    <property type="match status" value="1"/>
</dbReference>
<evidence type="ECO:0000259" key="5">
    <source>
        <dbReference type="PROSITE" id="PS51123"/>
    </source>
</evidence>
<protein>
    <submittedName>
        <fullName evidence="6">OmpA family protein</fullName>
    </submittedName>
</protein>
<dbReference type="SUPFAM" id="SSF103088">
    <property type="entry name" value="OmpA-like"/>
    <property type="match status" value="1"/>
</dbReference>